<dbReference type="AlphaFoldDB" id="A0A372DI22"/>
<protein>
    <submittedName>
        <fullName evidence="2">SPOR domain-containing protein</fullName>
    </submittedName>
</protein>
<gene>
    <name evidence="2" type="ORF">D0Y53_11585</name>
</gene>
<evidence type="ECO:0000259" key="1">
    <source>
        <dbReference type="PROSITE" id="PS51724"/>
    </source>
</evidence>
<dbReference type="Proteomes" id="UP000262917">
    <property type="component" value="Unassembled WGS sequence"/>
</dbReference>
<reference evidence="2 3" key="1">
    <citation type="submission" date="2018-08" db="EMBL/GenBank/DDBJ databases">
        <title>Lysobacter weifangensis sp. nov., a new member of the family 'Xanthomonadaceae', isolated from soil in a farmland.</title>
        <authorList>
            <person name="Zhao H."/>
        </authorList>
    </citation>
    <scope>NUCLEOTIDE SEQUENCE [LARGE SCALE GENOMIC DNA]</scope>
    <source>
        <strain evidence="2 3">WF-2</strain>
    </source>
</reference>
<feature type="domain" description="SPOR" evidence="1">
    <location>
        <begin position="72"/>
        <end position="151"/>
    </location>
</feature>
<evidence type="ECO:0000313" key="2">
    <source>
        <dbReference type="EMBL" id="RFP59220.1"/>
    </source>
</evidence>
<dbReference type="Gene3D" id="3.30.70.1070">
    <property type="entry name" value="Sporulation related repeat"/>
    <property type="match status" value="1"/>
</dbReference>
<dbReference type="RefSeq" id="WP_117203477.1">
    <property type="nucleotide sequence ID" value="NZ_JBHTBK010000062.1"/>
</dbReference>
<dbReference type="PROSITE" id="PS51724">
    <property type="entry name" value="SPOR"/>
    <property type="match status" value="1"/>
</dbReference>
<proteinExistence type="predicted"/>
<comment type="caution">
    <text evidence="2">The sequence shown here is derived from an EMBL/GenBank/DDBJ whole genome shotgun (WGS) entry which is preliminary data.</text>
</comment>
<dbReference type="Pfam" id="PF05036">
    <property type="entry name" value="SPOR"/>
    <property type="match status" value="1"/>
</dbReference>
<evidence type="ECO:0000313" key="3">
    <source>
        <dbReference type="Proteomes" id="UP000262917"/>
    </source>
</evidence>
<accession>A0A372DI22</accession>
<dbReference type="InterPro" id="IPR007730">
    <property type="entry name" value="SPOR-like_dom"/>
</dbReference>
<keyword evidence="3" id="KW-1185">Reference proteome</keyword>
<dbReference type="OrthoDB" id="5986009at2"/>
<dbReference type="GO" id="GO:0042834">
    <property type="term" value="F:peptidoglycan binding"/>
    <property type="evidence" value="ECO:0007669"/>
    <property type="project" value="InterPro"/>
</dbReference>
<dbReference type="InterPro" id="IPR036680">
    <property type="entry name" value="SPOR-like_sf"/>
</dbReference>
<name>A0A372DI22_9GAMM</name>
<dbReference type="SUPFAM" id="SSF110997">
    <property type="entry name" value="Sporulation related repeat"/>
    <property type="match status" value="1"/>
</dbReference>
<organism evidence="2 3">
    <name type="scientific">Cognatiluteimonas weifangensis</name>
    <dbReference type="NCBI Taxonomy" id="2303539"/>
    <lineage>
        <taxon>Bacteria</taxon>
        <taxon>Pseudomonadati</taxon>
        <taxon>Pseudomonadota</taxon>
        <taxon>Gammaproteobacteria</taxon>
        <taxon>Lysobacterales</taxon>
        <taxon>Lysobacteraceae</taxon>
        <taxon>Cognatiluteimonas</taxon>
    </lineage>
</organism>
<sequence length="228" mass="23413">MFARALIVLLLVLNFGVAAWWSLRPAPVPVAVAQPEGVARLQLLGEVPAAARPAPVATAEAPPSSTAPARPEVAAAVQCVSFGPYPDAATAAAARVRLQPLVQRIVVRTPAAGTDGAWRVYLPRLPTAEAAQAMAQRIAAAGFGDYLVLREGADANTIALGRYSSESGARRRAATLVAAGFPARAEALGHGPAAIWLDVAAAAGFDAVHAQALAAAPGRRPLDCARLR</sequence>
<dbReference type="EMBL" id="QVPD01000014">
    <property type="protein sequence ID" value="RFP59220.1"/>
    <property type="molecule type" value="Genomic_DNA"/>
</dbReference>